<evidence type="ECO:0008006" key="3">
    <source>
        <dbReference type="Google" id="ProtNLM"/>
    </source>
</evidence>
<dbReference type="EMBL" id="KN763326">
    <property type="protein sequence ID" value="KIH48024.1"/>
    <property type="molecule type" value="Genomic_DNA"/>
</dbReference>
<accession>A0A0C2FMT7</accession>
<evidence type="ECO:0000313" key="1">
    <source>
        <dbReference type="EMBL" id="KIH48024.1"/>
    </source>
</evidence>
<gene>
    <name evidence="1" type="ORF">ANCDUO_21910</name>
</gene>
<dbReference type="Gene3D" id="3.40.50.300">
    <property type="entry name" value="P-loop containing nucleotide triphosphate hydrolases"/>
    <property type="match status" value="1"/>
</dbReference>
<reference evidence="1 2" key="1">
    <citation type="submission" date="2013-12" db="EMBL/GenBank/DDBJ databases">
        <title>Draft genome of the parsitic nematode Ancylostoma duodenale.</title>
        <authorList>
            <person name="Mitreva M."/>
        </authorList>
    </citation>
    <scope>NUCLEOTIDE SEQUENCE [LARGE SCALE GENOMIC DNA]</scope>
    <source>
        <strain evidence="1 2">Zhejiang</strain>
    </source>
</reference>
<dbReference type="GO" id="GO:0016020">
    <property type="term" value="C:membrane"/>
    <property type="evidence" value="ECO:0007669"/>
    <property type="project" value="TreeGrafter"/>
</dbReference>
<name>A0A0C2FMT7_9BILA</name>
<sequence length="74" mass="8293">VTIDDIDVCDLNVHSLRDQIGVVSQEPVLFDGTLYENIKMGNETATMDQVIEACRLVSRLFPLLAEQQTCCCDF</sequence>
<dbReference type="AlphaFoldDB" id="A0A0C2FMT7"/>
<dbReference type="PANTHER" id="PTHR24221:SF503">
    <property type="entry name" value="MITOCHONDRIAL POTASSIUM CHANNEL ATP-BINDING SUBUNIT"/>
    <property type="match status" value="1"/>
</dbReference>
<dbReference type="GO" id="GO:0042626">
    <property type="term" value="F:ATPase-coupled transmembrane transporter activity"/>
    <property type="evidence" value="ECO:0007669"/>
    <property type="project" value="TreeGrafter"/>
</dbReference>
<organism evidence="1 2">
    <name type="scientific">Ancylostoma duodenale</name>
    <dbReference type="NCBI Taxonomy" id="51022"/>
    <lineage>
        <taxon>Eukaryota</taxon>
        <taxon>Metazoa</taxon>
        <taxon>Ecdysozoa</taxon>
        <taxon>Nematoda</taxon>
        <taxon>Chromadorea</taxon>
        <taxon>Rhabditida</taxon>
        <taxon>Rhabditina</taxon>
        <taxon>Rhabditomorpha</taxon>
        <taxon>Strongyloidea</taxon>
        <taxon>Ancylostomatidae</taxon>
        <taxon>Ancylostomatinae</taxon>
        <taxon>Ancylostoma</taxon>
    </lineage>
</organism>
<dbReference type="InterPro" id="IPR039421">
    <property type="entry name" value="Type_1_exporter"/>
</dbReference>
<dbReference type="InterPro" id="IPR027417">
    <property type="entry name" value="P-loop_NTPase"/>
</dbReference>
<dbReference type="OrthoDB" id="5826423at2759"/>
<keyword evidence="2" id="KW-1185">Reference proteome</keyword>
<feature type="non-terminal residue" evidence="1">
    <location>
        <position position="1"/>
    </location>
</feature>
<dbReference type="Proteomes" id="UP000054047">
    <property type="component" value="Unassembled WGS sequence"/>
</dbReference>
<dbReference type="SUPFAM" id="SSF52540">
    <property type="entry name" value="P-loop containing nucleoside triphosphate hydrolases"/>
    <property type="match status" value="1"/>
</dbReference>
<protein>
    <recommendedName>
        <fullName evidence="3">ABC transporter domain-containing protein</fullName>
    </recommendedName>
</protein>
<evidence type="ECO:0000313" key="2">
    <source>
        <dbReference type="Proteomes" id="UP000054047"/>
    </source>
</evidence>
<dbReference type="PANTHER" id="PTHR24221">
    <property type="entry name" value="ATP-BINDING CASSETTE SUB-FAMILY B"/>
    <property type="match status" value="1"/>
</dbReference>
<proteinExistence type="predicted"/>